<dbReference type="Pfam" id="PF13412">
    <property type="entry name" value="HTH_24"/>
    <property type="match status" value="1"/>
</dbReference>
<proteinExistence type="predicted"/>
<dbReference type="Gene3D" id="1.10.10.10">
    <property type="entry name" value="Winged helix-like DNA-binding domain superfamily/Winged helix DNA-binding domain"/>
    <property type="match status" value="1"/>
</dbReference>
<dbReference type="SUPFAM" id="SSF54909">
    <property type="entry name" value="Dimeric alpha+beta barrel"/>
    <property type="match status" value="1"/>
</dbReference>
<dbReference type="PRINTS" id="PR00033">
    <property type="entry name" value="HTHASNC"/>
</dbReference>
<evidence type="ECO:0000256" key="3">
    <source>
        <dbReference type="ARBA" id="ARBA00023163"/>
    </source>
</evidence>
<dbReference type="InterPro" id="IPR019887">
    <property type="entry name" value="Tscrpt_reg_AsnC/Lrp_C"/>
</dbReference>
<evidence type="ECO:0000313" key="5">
    <source>
        <dbReference type="EMBL" id="MCQ1529249.1"/>
    </source>
</evidence>
<dbReference type="InterPro" id="IPR019885">
    <property type="entry name" value="Tscrpt_reg_HTH_AsnC-type_CS"/>
</dbReference>
<keyword evidence="2" id="KW-0238">DNA-binding</keyword>
<dbReference type="PANTHER" id="PTHR30154">
    <property type="entry name" value="LEUCINE-RESPONSIVE REGULATORY PROTEIN"/>
    <property type="match status" value="1"/>
</dbReference>
<keyword evidence="1" id="KW-0805">Transcription regulation</keyword>
<dbReference type="EMBL" id="JAJEKE010000004">
    <property type="protein sequence ID" value="MCQ1529249.1"/>
    <property type="molecule type" value="Genomic_DNA"/>
</dbReference>
<dbReference type="InterPro" id="IPR036390">
    <property type="entry name" value="WH_DNA-bd_sf"/>
</dbReference>
<dbReference type="PANTHER" id="PTHR30154:SF34">
    <property type="entry name" value="TRANSCRIPTIONAL REGULATOR AZLB"/>
    <property type="match status" value="1"/>
</dbReference>
<comment type="caution">
    <text evidence="5">The sequence shown here is derived from an EMBL/GenBank/DDBJ whole genome shotgun (WGS) entry which is preliminary data.</text>
</comment>
<name>A0ABT1NF61_9FIRM</name>
<keyword evidence="6" id="KW-1185">Reference proteome</keyword>
<dbReference type="InterPro" id="IPR011008">
    <property type="entry name" value="Dimeric_a/b-barrel"/>
</dbReference>
<reference evidence="5 6" key="1">
    <citation type="submission" date="2021-10" db="EMBL/GenBank/DDBJ databases">
        <title>Lutispora strain m25 sp. nov., a thermophilic, non-spore-forming bacterium isolated from a lab-scale methanogenic bioreactor digesting anaerobic sludge.</title>
        <authorList>
            <person name="El Houari A."/>
            <person name="Mcdonald J."/>
        </authorList>
    </citation>
    <scope>NUCLEOTIDE SEQUENCE [LARGE SCALE GENOMIC DNA]</scope>
    <source>
        <strain evidence="6">m25</strain>
    </source>
</reference>
<dbReference type="CDD" id="cd00090">
    <property type="entry name" value="HTH_ARSR"/>
    <property type="match status" value="1"/>
</dbReference>
<dbReference type="InterPro" id="IPR011991">
    <property type="entry name" value="ArsR-like_HTH"/>
</dbReference>
<dbReference type="SUPFAM" id="SSF46785">
    <property type="entry name" value="Winged helix' DNA-binding domain"/>
    <property type="match status" value="1"/>
</dbReference>
<protein>
    <submittedName>
        <fullName evidence="5">Lrp/AsnC family transcriptional regulator</fullName>
    </submittedName>
</protein>
<dbReference type="SMART" id="SM00344">
    <property type="entry name" value="HTH_ASNC"/>
    <property type="match status" value="1"/>
</dbReference>
<evidence type="ECO:0000259" key="4">
    <source>
        <dbReference type="PROSITE" id="PS50956"/>
    </source>
</evidence>
<keyword evidence="3" id="KW-0804">Transcription</keyword>
<dbReference type="InterPro" id="IPR000485">
    <property type="entry name" value="AsnC-type_HTH_dom"/>
</dbReference>
<dbReference type="InterPro" id="IPR019888">
    <property type="entry name" value="Tscrpt_reg_AsnC-like"/>
</dbReference>
<accession>A0ABT1NF61</accession>
<dbReference type="InterPro" id="IPR036388">
    <property type="entry name" value="WH-like_DNA-bd_sf"/>
</dbReference>
<evidence type="ECO:0000256" key="2">
    <source>
        <dbReference type="ARBA" id="ARBA00023125"/>
    </source>
</evidence>
<gene>
    <name evidence="5" type="ORF">LJD61_06750</name>
</gene>
<feature type="domain" description="HTH asnC-type" evidence="4">
    <location>
        <begin position="1"/>
        <end position="59"/>
    </location>
</feature>
<sequence>MDIKILEILENEGRITHEEMAKRLNISRPAIHQRVSKLEQSGVIKGYKTVIEWSKAGQALRALIFINVRTSDFNSLMNEIVNIKIEGLDIEECFRITGQWCIMLRIRTIEAKQITCLHDEILKKQGVTETFTMLILSEMSKGQINTGRKD</sequence>
<dbReference type="Gene3D" id="3.30.70.920">
    <property type="match status" value="1"/>
</dbReference>
<evidence type="ECO:0000313" key="6">
    <source>
        <dbReference type="Proteomes" id="UP001651880"/>
    </source>
</evidence>
<dbReference type="RefSeq" id="WP_255226881.1">
    <property type="nucleotide sequence ID" value="NZ_JAJEKE010000004.1"/>
</dbReference>
<dbReference type="PROSITE" id="PS00519">
    <property type="entry name" value="HTH_ASNC_1"/>
    <property type="match status" value="1"/>
</dbReference>
<organism evidence="5 6">
    <name type="scientific">Lutispora saccharofermentans</name>
    <dbReference type="NCBI Taxonomy" id="3024236"/>
    <lineage>
        <taxon>Bacteria</taxon>
        <taxon>Bacillati</taxon>
        <taxon>Bacillota</taxon>
        <taxon>Clostridia</taxon>
        <taxon>Lutisporales</taxon>
        <taxon>Lutisporaceae</taxon>
        <taxon>Lutispora</taxon>
    </lineage>
</organism>
<evidence type="ECO:0000256" key="1">
    <source>
        <dbReference type="ARBA" id="ARBA00023015"/>
    </source>
</evidence>
<dbReference type="PROSITE" id="PS50956">
    <property type="entry name" value="HTH_ASNC_2"/>
    <property type="match status" value="1"/>
</dbReference>
<dbReference type="Pfam" id="PF01037">
    <property type="entry name" value="AsnC_trans_reg"/>
    <property type="match status" value="1"/>
</dbReference>
<dbReference type="Proteomes" id="UP001651880">
    <property type="component" value="Unassembled WGS sequence"/>
</dbReference>